<dbReference type="EMBL" id="AMZH03001349">
    <property type="protein sequence ID" value="RRT79636.1"/>
    <property type="molecule type" value="Genomic_DNA"/>
</dbReference>
<evidence type="ECO:0000313" key="2">
    <source>
        <dbReference type="Proteomes" id="UP000287651"/>
    </source>
</evidence>
<name>A0A427AU36_ENSVE</name>
<proteinExistence type="predicted"/>
<accession>A0A427AU36</accession>
<comment type="caution">
    <text evidence="1">The sequence shown here is derived from an EMBL/GenBank/DDBJ whole genome shotgun (WGS) entry which is preliminary data.</text>
</comment>
<dbReference type="AlphaFoldDB" id="A0A427AU36"/>
<reference evidence="1 2" key="1">
    <citation type="journal article" date="2014" name="Agronomy (Basel)">
        <title>A Draft Genome Sequence for Ensete ventricosum, the Drought-Tolerant Tree Against Hunger.</title>
        <authorList>
            <person name="Harrison J."/>
            <person name="Moore K.A."/>
            <person name="Paszkiewicz K."/>
            <person name="Jones T."/>
            <person name="Grant M."/>
            <person name="Ambacheew D."/>
            <person name="Muzemil S."/>
            <person name="Studholme D.J."/>
        </authorList>
    </citation>
    <scope>NUCLEOTIDE SEQUENCE [LARGE SCALE GENOMIC DNA]</scope>
</reference>
<dbReference type="Proteomes" id="UP000287651">
    <property type="component" value="Unassembled WGS sequence"/>
</dbReference>
<sequence length="66" mass="7135">MASTVGRLLFSAASLLLLLAPLATATDVEYCSELPFDRFASPFPFLLSIDLWPRTTNPLGHLVLGS</sequence>
<organism evidence="1 2">
    <name type="scientific">Ensete ventricosum</name>
    <name type="common">Abyssinian banana</name>
    <name type="synonym">Musa ensete</name>
    <dbReference type="NCBI Taxonomy" id="4639"/>
    <lineage>
        <taxon>Eukaryota</taxon>
        <taxon>Viridiplantae</taxon>
        <taxon>Streptophyta</taxon>
        <taxon>Embryophyta</taxon>
        <taxon>Tracheophyta</taxon>
        <taxon>Spermatophyta</taxon>
        <taxon>Magnoliopsida</taxon>
        <taxon>Liliopsida</taxon>
        <taxon>Zingiberales</taxon>
        <taxon>Musaceae</taxon>
        <taxon>Ensete</taxon>
    </lineage>
</organism>
<protein>
    <submittedName>
        <fullName evidence="1">Uncharacterized protein</fullName>
    </submittedName>
</protein>
<evidence type="ECO:0000313" key="1">
    <source>
        <dbReference type="EMBL" id="RRT79636.1"/>
    </source>
</evidence>
<gene>
    <name evidence="1" type="ORF">B296_00021001</name>
</gene>